<protein>
    <submittedName>
        <fullName evidence="2">Uncharacterized protein</fullName>
    </submittedName>
</protein>
<organism evidence="2 3">
    <name type="scientific">Polychaeton citri CBS 116435</name>
    <dbReference type="NCBI Taxonomy" id="1314669"/>
    <lineage>
        <taxon>Eukaryota</taxon>
        <taxon>Fungi</taxon>
        <taxon>Dikarya</taxon>
        <taxon>Ascomycota</taxon>
        <taxon>Pezizomycotina</taxon>
        <taxon>Dothideomycetes</taxon>
        <taxon>Dothideomycetidae</taxon>
        <taxon>Capnodiales</taxon>
        <taxon>Capnodiaceae</taxon>
        <taxon>Polychaeton</taxon>
    </lineage>
</organism>
<comment type="caution">
    <text evidence="2">The sequence shown here is derived from an EMBL/GenBank/DDBJ whole genome shotgun (WGS) entry which is preliminary data.</text>
</comment>
<evidence type="ECO:0000313" key="2">
    <source>
        <dbReference type="EMBL" id="KAF2720307.1"/>
    </source>
</evidence>
<proteinExistence type="predicted"/>
<feature type="region of interest" description="Disordered" evidence="1">
    <location>
        <begin position="1"/>
        <end position="240"/>
    </location>
</feature>
<feature type="compositionally biased region" description="Polar residues" evidence="1">
    <location>
        <begin position="185"/>
        <end position="194"/>
    </location>
</feature>
<feature type="compositionally biased region" description="Basic and acidic residues" evidence="1">
    <location>
        <begin position="68"/>
        <end position="94"/>
    </location>
</feature>
<feature type="compositionally biased region" description="Low complexity" evidence="1">
    <location>
        <begin position="107"/>
        <end position="125"/>
    </location>
</feature>
<evidence type="ECO:0000256" key="1">
    <source>
        <dbReference type="SAM" id="MobiDB-lite"/>
    </source>
</evidence>
<evidence type="ECO:0000313" key="3">
    <source>
        <dbReference type="Proteomes" id="UP000799441"/>
    </source>
</evidence>
<gene>
    <name evidence="2" type="ORF">K431DRAFT_95060</name>
</gene>
<dbReference type="OrthoDB" id="5396252at2759"/>
<accession>A0A9P4Q928</accession>
<dbReference type="AlphaFoldDB" id="A0A9P4Q928"/>
<keyword evidence="3" id="KW-1185">Reference proteome</keyword>
<dbReference type="Proteomes" id="UP000799441">
    <property type="component" value="Unassembled WGS sequence"/>
</dbReference>
<reference evidence="2" key="1">
    <citation type="journal article" date="2020" name="Stud. Mycol.">
        <title>101 Dothideomycetes genomes: a test case for predicting lifestyles and emergence of pathogens.</title>
        <authorList>
            <person name="Haridas S."/>
            <person name="Albert R."/>
            <person name="Binder M."/>
            <person name="Bloem J."/>
            <person name="Labutti K."/>
            <person name="Salamov A."/>
            <person name="Andreopoulos B."/>
            <person name="Baker S."/>
            <person name="Barry K."/>
            <person name="Bills G."/>
            <person name="Bluhm B."/>
            <person name="Cannon C."/>
            <person name="Castanera R."/>
            <person name="Culley D."/>
            <person name="Daum C."/>
            <person name="Ezra D."/>
            <person name="Gonzalez J."/>
            <person name="Henrissat B."/>
            <person name="Kuo A."/>
            <person name="Liang C."/>
            <person name="Lipzen A."/>
            <person name="Lutzoni F."/>
            <person name="Magnuson J."/>
            <person name="Mondo S."/>
            <person name="Nolan M."/>
            <person name="Ohm R."/>
            <person name="Pangilinan J."/>
            <person name="Park H.-J."/>
            <person name="Ramirez L."/>
            <person name="Alfaro M."/>
            <person name="Sun H."/>
            <person name="Tritt A."/>
            <person name="Yoshinaga Y."/>
            <person name="Zwiers L.-H."/>
            <person name="Turgeon B."/>
            <person name="Goodwin S."/>
            <person name="Spatafora J."/>
            <person name="Crous P."/>
            <person name="Grigoriev I."/>
        </authorList>
    </citation>
    <scope>NUCLEOTIDE SEQUENCE</scope>
    <source>
        <strain evidence="2">CBS 116435</strain>
    </source>
</reference>
<dbReference type="EMBL" id="MU003801">
    <property type="protein sequence ID" value="KAF2720307.1"/>
    <property type="molecule type" value="Genomic_DNA"/>
</dbReference>
<name>A0A9P4Q928_9PEZI</name>
<feature type="compositionally biased region" description="Basic and acidic residues" evidence="1">
    <location>
        <begin position="34"/>
        <end position="43"/>
    </location>
</feature>
<sequence length="316" mass="34329">MPKNPFKATRRKSSGNVLDYQAESPEPAQSSFRVLERPKDTPDGNRGTTPGRASGRPFTSHLVPLRGKSADDLGLKGDRWVTDRESSANVKKEQQLIAGRGSGGSGSSAHYDSSTGSARYSSTSTLPSSVDQEPSAEEDLYPVSRPQKSATSPMPQHAPIDDDLPPVPSFASRTGRALSFGFKNRLNSSQSNKSFGLLPPGGQSRVENRQSPPHRDRAETASSYASTAVPPRLDANPSLNTSGLDFGEDFGDMFASRRSTPDINLPPVPPPHAFHRTVSLLSEIRIRARTDRKRRNLSPCTHHGHIRDRLLHAPLP</sequence>